<evidence type="ECO:0000256" key="8">
    <source>
        <dbReference type="PROSITE-ProRule" id="PRU00071"/>
    </source>
</evidence>
<organism evidence="12 13">
    <name type="scientific">Spirodela intermedia</name>
    <name type="common">Intermediate duckweed</name>
    <dbReference type="NCBI Taxonomy" id="51605"/>
    <lineage>
        <taxon>Eukaryota</taxon>
        <taxon>Viridiplantae</taxon>
        <taxon>Streptophyta</taxon>
        <taxon>Embryophyta</taxon>
        <taxon>Tracheophyta</taxon>
        <taxon>Spermatophyta</taxon>
        <taxon>Magnoliopsida</taxon>
        <taxon>Liliopsida</taxon>
        <taxon>Araceae</taxon>
        <taxon>Lemnoideae</taxon>
        <taxon>Spirodela</taxon>
    </lineage>
</organism>
<evidence type="ECO:0000256" key="6">
    <source>
        <dbReference type="ARBA" id="ARBA00023163"/>
    </source>
</evidence>
<dbReference type="AlphaFoldDB" id="A0A7I8KJP3"/>
<evidence type="ECO:0000313" key="13">
    <source>
        <dbReference type="Proteomes" id="UP000663760"/>
    </source>
</evidence>
<evidence type="ECO:0000256" key="9">
    <source>
        <dbReference type="RuleBase" id="RU369094"/>
    </source>
</evidence>
<sequence>MEVPPRVPAEERNLRCPRCESTNTKFCYYNNYNFAQPRHFCKACRRYWTRGGSLRNIPVGGASRKNTKRSAATASSHNKRSAHHAATFPAAVPAPPPLDVLNMEPVSSLHASAADIDRLMLNTTGSFTALLFSEAQFGNLLGSFHEEAPELGTFDLRSSTYSAAAALPPRKVPQPEDFLA</sequence>
<dbReference type="Proteomes" id="UP000663760">
    <property type="component" value="Chromosome 6"/>
</dbReference>
<dbReference type="GO" id="GO:0003677">
    <property type="term" value="F:DNA binding"/>
    <property type="evidence" value="ECO:0007669"/>
    <property type="project" value="UniProtKB-UniRule"/>
</dbReference>
<evidence type="ECO:0000259" key="11">
    <source>
        <dbReference type="PROSITE" id="PS50884"/>
    </source>
</evidence>
<comment type="function">
    <text evidence="9">Transcription factor that binds specifically to a 5'-AA[AG]G-3' consensus core sequence.</text>
</comment>
<feature type="domain" description="Dof-type" evidence="11">
    <location>
        <begin position="14"/>
        <end position="68"/>
    </location>
</feature>
<dbReference type="GO" id="GO:0005634">
    <property type="term" value="C:nucleus"/>
    <property type="evidence" value="ECO:0007669"/>
    <property type="project" value="UniProtKB-SubCell"/>
</dbReference>
<evidence type="ECO:0000256" key="5">
    <source>
        <dbReference type="ARBA" id="ARBA00023125"/>
    </source>
</evidence>
<keyword evidence="1 9" id="KW-0479">Metal-binding</keyword>
<dbReference type="EMBL" id="LR746269">
    <property type="protein sequence ID" value="CAA7397318.1"/>
    <property type="molecule type" value="Genomic_DNA"/>
</dbReference>
<name>A0A7I8KJP3_SPIIN</name>
<gene>
    <name evidence="12" type="ORF">SI8410_06007983</name>
</gene>
<keyword evidence="2 8" id="KW-0863">Zinc-finger</keyword>
<protein>
    <recommendedName>
        <fullName evidence="9">Dof zinc finger protein</fullName>
    </recommendedName>
</protein>
<evidence type="ECO:0000256" key="1">
    <source>
        <dbReference type="ARBA" id="ARBA00022723"/>
    </source>
</evidence>
<keyword evidence="4 9" id="KW-0805">Transcription regulation</keyword>
<evidence type="ECO:0000256" key="3">
    <source>
        <dbReference type="ARBA" id="ARBA00022833"/>
    </source>
</evidence>
<dbReference type="PROSITE" id="PS01361">
    <property type="entry name" value="ZF_DOF_1"/>
    <property type="match status" value="1"/>
</dbReference>
<keyword evidence="7 8" id="KW-0539">Nucleus</keyword>
<dbReference type="OrthoDB" id="1927254at2759"/>
<dbReference type="GO" id="GO:0008270">
    <property type="term" value="F:zinc ion binding"/>
    <property type="evidence" value="ECO:0007669"/>
    <property type="project" value="UniProtKB-KW"/>
</dbReference>
<dbReference type="InterPro" id="IPR045174">
    <property type="entry name" value="Dof"/>
</dbReference>
<keyword evidence="3 9" id="KW-0862">Zinc</keyword>
<evidence type="ECO:0000256" key="10">
    <source>
        <dbReference type="SAM" id="MobiDB-lite"/>
    </source>
</evidence>
<dbReference type="InterPro" id="IPR003851">
    <property type="entry name" value="Znf_Dof"/>
</dbReference>
<evidence type="ECO:0000256" key="7">
    <source>
        <dbReference type="ARBA" id="ARBA00023242"/>
    </source>
</evidence>
<dbReference type="GO" id="GO:0003700">
    <property type="term" value="F:DNA-binding transcription factor activity"/>
    <property type="evidence" value="ECO:0007669"/>
    <property type="project" value="UniProtKB-UniRule"/>
</dbReference>
<feature type="region of interest" description="Disordered" evidence="10">
    <location>
        <begin position="58"/>
        <end position="85"/>
    </location>
</feature>
<comment type="subcellular location">
    <subcellularLocation>
        <location evidence="8 9">Nucleus</location>
    </subcellularLocation>
</comment>
<dbReference type="PANTHER" id="PTHR31992:SF62">
    <property type="entry name" value="DOF ZINC FINGER PROTEIN DOF3.1"/>
    <property type="match status" value="1"/>
</dbReference>
<dbReference type="Pfam" id="PF02701">
    <property type="entry name" value="Zn_ribbon_Dof"/>
    <property type="match status" value="1"/>
</dbReference>
<evidence type="ECO:0000256" key="2">
    <source>
        <dbReference type="ARBA" id="ARBA00022771"/>
    </source>
</evidence>
<evidence type="ECO:0000256" key="4">
    <source>
        <dbReference type="ARBA" id="ARBA00023015"/>
    </source>
</evidence>
<dbReference type="PANTHER" id="PTHR31992">
    <property type="entry name" value="DOF ZINC FINGER PROTEIN DOF1.4-RELATED"/>
    <property type="match status" value="1"/>
</dbReference>
<dbReference type="PROSITE" id="PS50884">
    <property type="entry name" value="ZF_DOF_2"/>
    <property type="match status" value="1"/>
</dbReference>
<evidence type="ECO:0000313" key="12">
    <source>
        <dbReference type="EMBL" id="CAA7397318.1"/>
    </source>
</evidence>
<keyword evidence="6 9" id="KW-0804">Transcription</keyword>
<accession>A0A7I8KJP3</accession>
<proteinExistence type="predicted"/>
<keyword evidence="13" id="KW-1185">Reference proteome</keyword>
<keyword evidence="5 8" id="KW-0238">DNA-binding</keyword>
<reference evidence="12" key="1">
    <citation type="submission" date="2020-02" db="EMBL/GenBank/DDBJ databases">
        <authorList>
            <person name="Scholz U."/>
            <person name="Mascher M."/>
            <person name="Fiebig A."/>
        </authorList>
    </citation>
    <scope>NUCLEOTIDE SEQUENCE</scope>
</reference>